<gene>
    <name evidence="1" type="ORF">CSOL1703_00006956</name>
</gene>
<reference evidence="2" key="1">
    <citation type="submission" date="2019-06" db="EMBL/GenBank/DDBJ databases">
        <authorList>
            <person name="Broberg M."/>
        </authorList>
    </citation>
    <scope>NUCLEOTIDE SEQUENCE [LARGE SCALE GENOMIC DNA]</scope>
</reference>
<sequence>MGQLDWTQKVYRLRKLPHHITSAEEAAELLSKALDVLAVDAVVYSLANTCNRLESPPSKVATLQLKSSPRGAQGGLKWIRYSRYVNA</sequence>
<proteinExistence type="predicted"/>
<accession>A0A9N9ZKE5</accession>
<reference evidence="1 2" key="2">
    <citation type="submission" date="2021-10" db="EMBL/GenBank/DDBJ databases">
        <authorList>
            <person name="Piombo E."/>
        </authorList>
    </citation>
    <scope>NUCLEOTIDE SEQUENCE [LARGE SCALE GENOMIC DNA]</scope>
</reference>
<evidence type="ECO:0000313" key="2">
    <source>
        <dbReference type="Proteomes" id="UP000775872"/>
    </source>
</evidence>
<dbReference type="EMBL" id="CABFOC020000074">
    <property type="protein sequence ID" value="CAH0057183.1"/>
    <property type="molecule type" value="Genomic_DNA"/>
</dbReference>
<protein>
    <submittedName>
        <fullName evidence="1">Uncharacterized protein</fullName>
    </submittedName>
</protein>
<organism evidence="1 2">
    <name type="scientific">Clonostachys solani</name>
    <dbReference type="NCBI Taxonomy" id="160281"/>
    <lineage>
        <taxon>Eukaryota</taxon>
        <taxon>Fungi</taxon>
        <taxon>Dikarya</taxon>
        <taxon>Ascomycota</taxon>
        <taxon>Pezizomycotina</taxon>
        <taxon>Sordariomycetes</taxon>
        <taxon>Hypocreomycetidae</taxon>
        <taxon>Hypocreales</taxon>
        <taxon>Bionectriaceae</taxon>
        <taxon>Clonostachys</taxon>
    </lineage>
</organism>
<evidence type="ECO:0000313" key="1">
    <source>
        <dbReference type="EMBL" id="CAH0057183.1"/>
    </source>
</evidence>
<comment type="caution">
    <text evidence="1">The sequence shown here is derived from an EMBL/GenBank/DDBJ whole genome shotgun (WGS) entry which is preliminary data.</text>
</comment>
<keyword evidence="2" id="KW-1185">Reference proteome</keyword>
<name>A0A9N9ZKE5_9HYPO</name>
<dbReference type="Proteomes" id="UP000775872">
    <property type="component" value="Unassembled WGS sequence"/>
</dbReference>
<dbReference type="AlphaFoldDB" id="A0A9N9ZKE5"/>